<dbReference type="Proteomes" id="UP000534783">
    <property type="component" value="Unassembled WGS sequence"/>
</dbReference>
<proteinExistence type="predicted"/>
<protein>
    <submittedName>
        <fullName evidence="4">Response regulator</fullName>
    </submittedName>
</protein>
<keyword evidence="1 2" id="KW-0597">Phosphoprotein</keyword>
<feature type="domain" description="Response regulatory" evidence="3">
    <location>
        <begin position="4"/>
        <end position="120"/>
    </location>
</feature>
<dbReference type="Pfam" id="PF00072">
    <property type="entry name" value="Response_reg"/>
    <property type="match status" value="1"/>
</dbReference>
<dbReference type="AlphaFoldDB" id="A0A7X6DSN1"/>
<dbReference type="Gene3D" id="3.40.50.2300">
    <property type="match status" value="1"/>
</dbReference>
<dbReference type="PROSITE" id="PS50110">
    <property type="entry name" value="RESPONSE_REGULATORY"/>
    <property type="match status" value="1"/>
</dbReference>
<dbReference type="InterPro" id="IPR001789">
    <property type="entry name" value="Sig_transdc_resp-reg_receiver"/>
</dbReference>
<dbReference type="PANTHER" id="PTHR44591">
    <property type="entry name" value="STRESS RESPONSE REGULATOR PROTEIN 1"/>
    <property type="match status" value="1"/>
</dbReference>
<evidence type="ECO:0000313" key="5">
    <source>
        <dbReference type="Proteomes" id="UP000534783"/>
    </source>
</evidence>
<feature type="modified residue" description="4-aspartylphosphate" evidence="2">
    <location>
        <position position="53"/>
    </location>
</feature>
<dbReference type="GO" id="GO:0000160">
    <property type="term" value="P:phosphorelay signal transduction system"/>
    <property type="evidence" value="ECO:0007669"/>
    <property type="project" value="InterPro"/>
</dbReference>
<name>A0A7X6DSN1_9BACT</name>
<dbReference type="RefSeq" id="WP_168062403.1">
    <property type="nucleotide sequence ID" value="NZ_VTOW01000003.1"/>
</dbReference>
<evidence type="ECO:0000256" key="1">
    <source>
        <dbReference type="ARBA" id="ARBA00022553"/>
    </source>
</evidence>
<gene>
    <name evidence="4" type="ORF">MNODULE_17755</name>
</gene>
<organism evidence="4 5">
    <name type="scientific">Candidatus Manganitrophus noduliformans</name>
    <dbReference type="NCBI Taxonomy" id="2606439"/>
    <lineage>
        <taxon>Bacteria</taxon>
        <taxon>Pseudomonadati</taxon>
        <taxon>Nitrospirota</taxon>
        <taxon>Nitrospiria</taxon>
        <taxon>Candidatus Troglogloeales</taxon>
        <taxon>Candidatus Manganitrophaceae</taxon>
        <taxon>Candidatus Manganitrophus</taxon>
    </lineage>
</organism>
<dbReference type="SMART" id="SM00448">
    <property type="entry name" value="REC"/>
    <property type="match status" value="1"/>
</dbReference>
<evidence type="ECO:0000313" key="4">
    <source>
        <dbReference type="EMBL" id="NKE72600.1"/>
    </source>
</evidence>
<dbReference type="EMBL" id="VTOW01000003">
    <property type="protein sequence ID" value="NKE72600.1"/>
    <property type="molecule type" value="Genomic_DNA"/>
</dbReference>
<dbReference type="SUPFAM" id="SSF52172">
    <property type="entry name" value="CheY-like"/>
    <property type="match status" value="1"/>
</dbReference>
<reference evidence="4 5" key="1">
    <citation type="journal article" date="2020" name="Nature">
        <title>Bacterial chemolithoautotrophy via manganese oxidation.</title>
        <authorList>
            <person name="Yu H."/>
            <person name="Leadbetter J.R."/>
        </authorList>
    </citation>
    <scope>NUCLEOTIDE SEQUENCE [LARGE SCALE GENOMIC DNA]</scope>
    <source>
        <strain evidence="4 5">Mn-1</strain>
    </source>
</reference>
<dbReference type="InterPro" id="IPR011006">
    <property type="entry name" value="CheY-like_superfamily"/>
</dbReference>
<comment type="caution">
    <text evidence="4">The sequence shown here is derived from an EMBL/GenBank/DDBJ whole genome shotgun (WGS) entry which is preliminary data.</text>
</comment>
<evidence type="ECO:0000256" key="2">
    <source>
        <dbReference type="PROSITE-ProRule" id="PRU00169"/>
    </source>
</evidence>
<dbReference type="PANTHER" id="PTHR44591:SF3">
    <property type="entry name" value="RESPONSE REGULATORY DOMAIN-CONTAINING PROTEIN"/>
    <property type="match status" value="1"/>
</dbReference>
<sequence>MKEKVLIVDDTEFYQKAYQNKLLSAGYITSVANNGVEALKALTTDKPDLILLDLMMPIMDGFKVLQTVKANPNLQSIPVIVFSAKGASEEISKALQAGASDFLVKATTTPNKVVEKIKAVLQK</sequence>
<dbReference type="InterPro" id="IPR050595">
    <property type="entry name" value="Bact_response_regulator"/>
</dbReference>
<accession>A0A7X6DSN1</accession>
<evidence type="ECO:0000259" key="3">
    <source>
        <dbReference type="PROSITE" id="PS50110"/>
    </source>
</evidence>
<keyword evidence="5" id="KW-1185">Reference proteome</keyword>